<organism evidence="2 3">
    <name type="scientific">Coniosporium apollinis (strain CBS 100218)</name>
    <name type="common">Rock-inhabiting black yeast</name>
    <dbReference type="NCBI Taxonomy" id="1168221"/>
    <lineage>
        <taxon>Eukaryota</taxon>
        <taxon>Fungi</taxon>
        <taxon>Dikarya</taxon>
        <taxon>Ascomycota</taxon>
        <taxon>Pezizomycotina</taxon>
        <taxon>Dothideomycetes</taxon>
        <taxon>Dothideomycetes incertae sedis</taxon>
        <taxon>Coniosporium</taxon>
    </lineage>
</organism>
<dbReference type="InterPro" id="IPR032466">
    <property type="entry name" value="Metal_Hydrolase"/>
</dbReference>
<keyword evidence="3" id="KW-1185">Reference proteome</keyword>
<dbReference type="RefSeq" id="XP_007778952.1">
    <property type="nucleotide sequence ID" value="XM_007780762.1"/>
</dbReference>
<evidence type="ECO:0000313" key="2">
    <source>
        <dbReference type="EMBL" id="EON63635.1"/>
    </source>
</evidence>
<dbReference type="PANTHER" id="PTHR47345">
    <property type="entry name" value="CUT9-INTERACTING PROTEIN SCN1"/>
    <property type="match status" value="1"/>
</dbReference>
<dbReference type="Proteomes" id="UP000016924">
    <property type="component" value="Unassembled WGS sequence"/>
</dbReference>
<dbReference type="OMA" id="VPCFGWH"/>
<name>R7YNZ5_CONA1</name>
<gene>
    <name evidence="2" type="ORF">W97_02863</name>
</gene>
<dbReference type="InterPro" id="IPR001130">
    <property type="entry name" value="TatD-like"/>
</dbReference>
<dbReference type="OrthoDB" id="413993at2759"/>
<dbReference type="EMBL" id="JH767564">
    <property type="protein sequence ID" value="EON63635.1"/>
    <property type="molecule type" value="Genomic_DNA"/>
</dbReference>
<dbReference type="Gene3D" id="3.20.20.140">
    <property type="entry name" value="Metal-dependent hydrolases"/>
    <property type="match status" value="1"/>
</dbReference>
<evidence type="ECO:0000313" key="3">
    <source>
        <dbReference type="Proteomes" id="UP000016924"/>
    </source>
</evidence>
<feature type="compositionally biased region" description="Basic and acidic residues" evidence="1">
    <location>
        <begin position="258"/>
        <end position="268"/>
    </location>
</feature>
<dbReference type="InterPro" id="IPR053044">
    <property type="entry name" value="Metallo-hydrolase/TatD-type"/>
</dbReference>
<feature type="region of interest" description="Disordered" evidence="1">
    <location>
        <begin position="249"/>
        <end position="279"/>
    </location>
</feature>
<dbReference type="Pfam" id="PF01026">
    <property type="entry name" value="TatD_DNase"/>
    <property type="match status" value="1"/>
</dbReference>
<dbReference type="GO" id="GO:0016788">
    <property type="term" value="F:hydrolase activity, acting on ester bonds"/>
    <property type="evidence" value="ECO:0007669"/>
    <property type="project" value="InterPro"/>
</dbReference>
<evidence type="ECO:0008006" key="4">
    <source>
        <dbReference type="Google" id="ProtNLM"/>
    </source>
</evidence>
<dbReference type="SUPFAM" id="SSF51556">
    <property type="entry name" value="Metallo-dependent hydrolases"/>
    <property type="match status" value="1"/>
</dbReference>
<evidence type="ECO:0000256" key="1">
    <source>
        <dbReference type="SAM" id="MobiDB-lite"/>
    </source>
</evidence>
<dbReference type="HOGENOM" id="CLU_031506_3_0_1"/>
<dbReference type="eggNOG" id="KOG3020">
    <property type="taxonomic scope" value="Eukaryota"/>
</dbReference>
<dbReference type="PANTHER" id="PTHR47345:SF1">
    <property type="entry name" value="CUT9-INTERACTING PROTEIN SCN1"/>
    <property type="match status" value="1"/>
</dbReference>
<dbReference type="GeneID" id="19900174"/>
<feature type="region of interest" description="Disordered" evidence="1">
    <location>
        <begin position="176"/>
        <end position="195"/>
    </location>
</feature>
<dbReference type="AlphaFoldDB" id="R7YNZ5"/>
<proteinExistence type="predicted"/>
<protein>
    <recommendedName>
        <fullName evidence="4">Cut9 interacting protein Scn1</fullName>
    </recommendedName>
</protein>
<sequence length="389" mass="43686">MAENNNNDGDEPFPWHLGVFDAHCHPTDTMSTLSSIPSMKAKILTIMATRAQDQHLVVQAASKLGIQSSDAAASLESLSKEERVVPCFGWHPWFSHQMYDSAAYADKETLNDEDKIAHYQSVLDPRSEDRDFCLALPDPRPLSQFLEQTRRHLEQHPLALVGEVGLDKSFKIPEAWMPEHQEQRDDSLTPGGREGRRLSPYRVSIEHQKVVLLAQLRLAGKMQRAVSVHGVQASGVLFETLRETWKGHEKVGKRKQKKMQENEKHVGTDENGGAKSPKPYPPRICLHSYSGSAQQLSQYYQQSIPVDVFVSFSTAINFSGSRPPDAVEEAIKAVPDGNVLVESDLHIAGEHMDRHLEDIVRVVCRVKGWSLDDGVRQLGQNWKRFVFGA</sequence>
<reference evidence="3" key="1">
    <citation type="submission" date="2012-06" db="EMBL/GenBank/DDBJ databases">
        <title>The genome sequence of Coniosporium apollinis CBS 100218.</title>
        <authorList>
            <consortium name="The Broad Institute Genome Sequencing Platform"/>
            <person name="Cuomo C."/>
            <person name="Gorbushina A."/>
            <person name="Noack S."/>
            <person name="Walker B."/>
            <person name="Young S.K."/>
            <person name="Zeng Q."/>
            <person name="Gargeya S."/>
            <person name="Fitzgerald M."/>
            <person name="Haas B."/>
            <person name="Abouelleil A."/>
            <person name="Alvarado L."/>
            <person name="Arachchi H.M."/>
            <person name="Berlin A.M."/>
            <person name="Chapman S.B."/>
            <person name="Goldberg J."/>
            <person name="Griggs A."/>
            <person name="Gujja S."/>
            <person name="Hansen M."/>
            <person name="Howarth C."/>
            <person name="Imamovic A."/>
            <person name="Larimer J."/>
            <person name="McCowan C."/>
            <person name="Montmayeur A."/>
            <person name="Murphy C."/>
            <person name="Neiman D."/>
            <person name="Pearson M."/>
            <person name="Priest M."/>
            <person name="Roberts A."/>
            <person name="Saif S."/>
            <person name="Shea T."/>
            <person name="Sisk P."/>
            <person name="Sykes S."/>
            <person name="Wortman J."/>
            <person name="Nusbaum C."/>
            <person name="Birren B."/>
        </authorList>
    </citation>
    <scope>NUCLEOTIDE SEQUENCE [LARGE SCALE GENOMIC DNA]</scope>
    <source>
        <strain evidence="3">CBS 100218</strain>
    </source>
</reference>
<accession>R7YNZ5</accession>